<dbReference type="InParanoid" id="A0A061F7K0"/>
<keyword evidence="2" id="KW-1185">Reference proteome</keyword>
<gene>
    <name evidence="1" type="ORF">TCM_031368</name>
</gene>
<dbReference type="Gramene" id="EOY12858">
    <property type="protein sequence ID" value="EOY12858"/>
    <property type="gene ID" value="TCM_031368"/>
</dbReference>
<sequence length="85" mass="9964">MFFLPPLFFSKNSLPKTGQKTQQRVQRKPLIPWNRLATVLLLRVQPSKHEGAKLGCQQHKDDEIYWYHRISVALASVLRENLHTI</sequence>
<proteinExistence type="predicted"/>
<evidence type="ECO:0000313" key="1">
    <source>
        <dbReference type="EMBL" id="EOY12858.1"/>
    </source>
</evidence>
<protein>
    <submittedName>
        <fullName evidence="1">Uncharacterized protein</fullName>
    </submittedName>
</protein>
<reference evidence="1 2" key="1">
    <citation type="journal article" date="2013" name="Genome Biol.">
        <title>The genome sequence of the most widely cultivated cacao type and its use to identify candidate genes regulating pod color.</title>
        <authorList>
            <person name="Motamayor J.C."/>
            <person name="Mockaitis K."/>
            <person name="Schmutz J."/>
            <person name="Haiminen N."/>
            <person name="Iii D.L."/>
            <person name="Cornejo O."/>
            <person name="Findley S.D."/>
            <person name="Zheng P."/>
            <person name="Utro F."/>
            <person name="Royaert S."/>
            <person name="Saski C."/>
            <person name="Jenkins J."/>
            <person name="Podicheti R."/>
            <person name="Zhao M."/>
            <person name="Scheffler B.E."/>
            <person name="Stack J.C."/>
            <person name="Feltus F.A."/>
            <person name="Mustiga G.M."/>
            <person name="Amores F."/>
            <person name="Phillips W."/>
            <person name="Marelli J.P."/>
            <person name="May G.D."/>
            <person name="Shapiro H."/>
            <person name="Ma J."/>
            <person name="Bustamante C.D."/>
            <person name="Schnell R.J."/>
            <person name="Main D."/>
            <person name="Gilbert D."/>
            <person name="Parida L."/>
            <person name="Kuhn D.N."/>
        </authorList>
    </citation>
    <scope>NUCLEOTIDE SEQUENCE [LARGE SCALE GENOMIC DNA]</scope>
    <source>
        <strain evidence="2">cv. Matina 1-6</strain>
    </source>
</reference>
<accession>A0A061F7K0</accession>
<name>A0A061F7K0_THECC</name>
<dbReference type="HOGENOM" id="CLU_2517159_0_0_1"/>
<organism evidence="1 2">
    <name type="scientific">Theobroma cacao</name>
    <name type="common">Cacao</name>
    <name type="synonym">Cocoa</name>
    <dbReference type="NCBI Taxonomy" id="3641"/>
    <lineage>
        <taxon>Eukaryota</taxon>
        <taxon>Viridiplantae</taxon>
        <taxon>Streptophyta</taxon>
        <taxon>Embryophyta</taxon>
        <taxon>Tracheophyta</taxon>
        <taxon>Spermatophyta</taxon>
        <taxon>Magnoliopsida</taxon>
        <taxon>eudicotyledons</taxon>
        <taxon>Gunneridae</taxon>
        <taxon>Pentapetalae</taxon>
        <taxon>rosids</taxon>
        <taxon>malvids</taxon>
        <taxon>Malvales</taxon>
        <taxon>Malvaceae</taxon>
        <taxon>Byttnerioideae</taxon>
        <taxon>Theobroma</taxon>
    </lineage>
</organism>
<dbReference type="Proteomes" id="UP000026915">
    <property type="component" value="Chromosome 7"/>
</dbReference>
<evidence type="ECO:0000313" key="2">
    <source>
        <dbReference type="Proteomes" id="UP000026915"/>
    </source>
</evidence>
<dbReference type="AlphaFoldDB" id="A0A061F7K0"/>
<dbReference type="EMBL" id="CM001885">
    <property type="protein sequence ID" value="EOY12858.1"/>
    <property type="molecule type" value="Genomic_DNA"/>
</dbReference>